<evidence type="ECO:0000313" key="3">
    <source>
        <dbReference type="Proteomes" id="UP000065521"/>
    </source>
</evidence>
<keyword evidence="1" id="KW-0812">Transmembrane</keyword>
<proteinExistence type="predicted"/>
<sequence length="61" mass="6866">MITTRLLLLRPAPDNALLLAATPRVPRIRRTLAAAFWMLFYAVPTGFIFYGAHLIGQARLQ</sequence>
<dbReference type="AlphaFoldDB" id="A0A102K8N8"/>
<keyword evidence="1" id="KW-1133">Transmembrane helix</keyword>
<organism evidence="2 3">
    <name type="scientific">Burkholderia ubonensis</name>
    <dbReference type="NCBI Taxonomy" id="101571"/>
    <lineage>
        <taxon>Bacteria</taxon>
        <taxon>Pseudomonadati</taxon>
        <taxon>Pseudomonadota</taxon>
        <taxon>Betaproteobacteria</taxon>
        <taxon>Burkholderiales</taxon>
        <taxon>Burkholderiaceae</taxon>
        <taxon>Burkholderia</taxon>
        <taxon>Burkholderia cepacia complex</taxon>
    </lineage>
</organism>
<reference evidence="2 3" key="1">
    <citation type="submission" date="2015-11" db="EMBL/GenBank/DDBJ databases">
        <title>Expanding the genomic diversity of Burkholderia species for the development of highly accurate diagnostics.</title>
        <authorList>
            <person name="Sahl J."/>
            <person name="Keim P."/>
            <person name="Wagner D."/>
        </authorList>
    </citation>
    <scope>NUCLEOTIDE SEQUENCE [LARGE SCALE GENOMIC DNA]</scope>
    <source>
        <strain evidence="2 3">RF32-BP4</strain>
    </source>
</reference>
<accession>A0A102K8N8</accession>
<gene>
    <name evidence="2" type="ORF">WI38_32735</name>
</gene>
<dbReference type="EMBL" id="LOTN01000075">
    <property type="protein sequence ID" value="KUZ80947.1"/>
    <property type="molecule type" value="Genomic_DNA"/>
</dbReference>
<comment type="caution">
    <text evidence="2">The sequence shown here is derived from an EMBL/GenBank/DDBJ whole genome shotgun (WGS) entry which is preliminary data.</text>
</comment>
<dbReference type="Proteomes" id="UP000065521">
    <property type="component" value="Unassembled WGS sequence"/>
</dbReference>
<keyword evidence="1" id="KW-0472">Membrane</keyword>
<protein>
    <submittedName>
        <fullName evidence="2">Uncharacterized protein</fullName>
    </submittedName>
</protein>
<name>A0A102K8N8_9BURK</name>
<dbReference type="RefSeq" id="WP_059638121.1">
    <property type="nucleotide sequence ID" value="NZ_LOTK01000042.1"/>
</dbReference>
<evidence type="ECO:0000313" key="2">
    <source>
        <dbReference type="EMBL" id="KUZ80947.1"/>
    </source>
</evidence>
<feature type="transmembrane region" description="Helical" evidence="1">
    <location>
        <begin position="34"/>
        <end position="55"/>
    </location>
</feature>
<evidence type="ECO:0000256" key="1">
    <source>
        <dbReference type="SAM" id="Phobius"/>
    </source>
</evidence>